<dbReference type="Pfam" id="PF06439">
    <property type="entry name" value="3keto-disac_hyd"/>
    <property type="match status" value="1"/>
</dbReference>
<dbReference type="Gene3D" id="2.60.120.560">
    <property type="entry name" value="Exo-inulinase, domain 1"/>
    <property type="match status" value="1"/>
</dbReference>
<reference evidence="3 4" key="1">
    <citation type="submission" date="2023-05" db="EMBL/GenBank/DDBJ databases">
        <title>Novel species of genus Flectobacillus isolated from stream in China.</title>
        <authorList>
            <person name="Lu H."/>
        </authorList>
    </citation>
    <scope>NUCLEOTIDE SEQUENCE [LARGE SCALE GENOMIC DNA]</scope>
    <source>
        <strain evidence="3 4">KCTC 42575</strain>
    </source>
</reference>
<dbReference type="InterPro" id="IPR010496">
    <property type="entry name" value="AL/BT2_dom"/>
</dbReference>
<evidence type="ECO:0000313" key="4">
    <source>
        <dbReference type="Proteomes" id="UP001236507"/>
    </source>
</evidence>
<dbReference type="Proteomes" id="UP001236507">
    <property type="component" value="Unassembled WGS sequence"/>
</dbReference>
<name>A0ABT6Y4H8_9BACT</name>
<evidence type="ECO:0000259" key="2">
    <source>
        <dbReference type="Pfam" id="PF06439"/>
    </source>
</evidence>
<evidence type="ECO:0000256" key="1">
    <source>
        <dbReference type="SAM" id="SignalP"/>
    </source>
</evidence>
<dbReference type="EMBL" id="JASHIF010000003">
    <property type="protein sequence ID" value="MDI9858473.1"/>
    <property type="molecule type" value="Genomic_DNA"/>
</dbReference>
<dbReference type="RefSeq" id="WP_095165393.1">
    <property type="nucleotide sequence ID" value="NZ_JASHIF010000003.1"/>
</dbReference>
<protein>
    <submittedName>
        <fullName evidence="3">DUF1080 domain-containing protein</fullName>
    </submittedName>
</protein>
<gene>
    <name evidence="3" type="ORF">QM524_04570</name>
</gene>
<accession>A0ABT6Y4H8</accession>
<sequence length="238" mass="26892">MKKTSFITCLMLSASVFSLQAKETPNTLSKKEIKSGWRLLFDGKSTTGWHTWKSKEVKANWIVSDGALKYDTSKGKEGSGDLVSNEEFENFELSIEWKISPNGNSGIYINSQEDAKYGYGWFTGPEIQVIDNDGHPDGKIKKHRASDLYDLIQSSSEPVKAVGEWNTVKIISNKGSLQVFMNGVKVVETRMDDQNWKDLIANSKFKNMPDFGKFLKGHIVLQDHGNDVWYRSIKIKSL</sequence>
<feature type="domain" description="3-keto-alpha-glucoside-1,2-lyase/3-keto-2-hydroxy-glucal hydratase" evidence="2">
    <location>
        <begin position="36"/>
        <end position="236"/>
    </location>
</feature>
<feature type="signal peptide" evidence="1">
    <location>
        <begin position="1"/>
        <end position="21"/>
    </location>
</feature>
<evidence type="ECO:0000313" key="3">
    <source>
        <dbReference type="EMBL" id="MDI9858473.1"/>
    </source>
</evidence>
<feature type="chain" id="PRO_5045486765" evidence="1">
    <location>
        <begin position="22"/>
        <end position="238"/>
    </location>
</feature>
<organism evidence="3 4">
    <name type="scientific">Flectobacillus roseus</name>
    <dbReference type="NCBI Taxonomy" id="502259"/>
    <lineage>
        <taxon>Bacteria</taxon>
        <taxon>Pseudomonadati</taxon>
        <taxon>Bacteroidota</taxon>
        <taxon>Cytophagia</taxon>
        <taxon>Cytophagales</taxon>
        <taxon>Flectobacillaceae</taxon>
        <taxon>Flectobacillus</taxon>
    </lineage>
</organism>
<keyword evidence="1" id="KW-0732">Signal</keyword>
<proteinExistence type="predicted"/>
<comment type="caution">
    <text evidence="3">The sequence shown here is derived from an EMBL/GenBank/DDBJ whole genome shotgun (WGS) entry which is preliminary data.</text>
</comment>
<keyword evidence="4" id="KW-1185">Reference proteome</keyword>